<evidence type="ECO:0000256" key="8">
    <source>
        <dbReference type="ARBA" id="ARBA00023242"/>
    </source>
</evidence>
<feature type="compositionally biased region" description="Low complexity" evidence="10">
    <location>
        <begin position="939"/>
        <end position="949"/>
    </location>
</feature>
<evidence type="ECO:0000256" key="6">
    <source>
        <dbReference type="ARBA" id="ARBA00023010"/>
    </source>
</evidence>
<evidence type="ECO:0000256" key="9">
    <source>
        <dbReference type="RuleBase" id="RU365073"/>
    </source>
</evidence>
<gene>
    <name evidence="11" type="ORF">LTR09_003664</name>
</gene>
<feature type="region of interest" description="Disordered" evidence="10">
    <location>
        <begin position="1"/>
        <end position="142"/>
    </location>
</feature>
<keyword evidence="4 9" id="KW-0509">mRNA transport</keyword>
<evidence type="ECO:0000256" key="4">
    <source>
        <dbReference type="ARBA" id="ARBA00022816"/>
    </source>
</evidence>
<dbReference type="Proteomes" id="UP001271007">
    <property type="component" value="Unassembled WGS sequence"/>
</dbReference>
<dbReference type="Pfam" id="PF07575">
    <property type="entry name" value="Nucleopor_Nup85"/>
    <property type="match status" value="1"/>
</dbReference>
<dbReference type="GO" id="GO:0031080">
    <property type="term" value="C:nuclear pore outer ring"/>
    <property type="evidence" value="ECO:0007669"/>
    <property type="project" value="TreeGrafter"/>
</dbReference>
<evidence type="ECO:0000313" key="12">
    <source>
        <dbReference type="Proteomes" id="UP001271007"/>
    </source>
</evidence>
<keyword evidence="7 9" id="KW-0906">Nuclear pore complex</keyword>
<keyword evidence="12" id="KW-1185">Reference proteome</keyword>
<dbReference type="GO" id="GO:0006606">
    <property type="term" value="P:protein import into nucleus"/>
    <property type="evidence" value="ECO:0007669"/>
    <property type="project" value="TreeGrafter"/>
</dbReference>
<dbReference type="PANTHER" id="PTHR13373">
    <property type="entry name" value="FROUNT PROTEIN-RELATED"/>
    <property type="match status" value="1"/>
</dbReference>
<evidence type="ECO:0000313" key="11">
    <source>
        <dbReference type="EMBL" id="KAK3055111.1"/>
    </source>
</evidence>
<name>A0AAJ0DQT7_9PEZI</name>
<dbReference type="GO" id="GO:0045893">
    <property type="term" value="P:positive regulation of DNA-templated transcription"/>
    <property type="evidence" value="ECO:0007669"/>
    <property type="project" value="TreeGrafter"/>
</dbReference>
<evidence type="ECO:0000256" key="1">
    <source>
        <dbReference type="ARBA" id="ARBA00004567"/>
    </source>
</evidence>
<keyword evidence="9" id="KW-0472">Membrane</keyword>
<feature type="compositionally biased region" description="Polar residues" evidence="10">
    <location>
        <begin position="58"/>
        <end position="72"/>
    </location>
</feature>
<comment type="caution">
    <text evidence="11">The sequence shown here is derived from an EMBL/GenBank/DDBJ whole genome shotgun (WGS) entry which is preliminary data.</text>
</comment>
<proteinExistence type="inferred from homology"/>
<reference evidence="11" key="1">
    <citation type="submission" date="2023-04" db="EMBL/GenBank/DDBJ databases">
        <title>Black Yeasts Isolated from many extreme environments.</title>
        <authorList>
            <person name="Coleine C."/>
            <person name="Stajich J.E."/>
            <person name="Selbmann L."/>
        </authorList>
    </citation>
    <scope>NUCLEOTIDE SEQUENCE</scope>
    <source>
        <strain evidence="11">CCFEE 5312</strain>
    </source>
</reference>
<feature type="compositionally biased region" description="Acidic residues" evidence="10">
    <location>
        <begin position="94"/>
        <end position="104"/>
    </location>
</feature>
<dbReference type="GO" id="GO:0017056">
    <property type="term" value="F:structural constituent of nuclear pore"/>
    <property type="evidence" value="ECO:0007669"/>
    <property type="project" value="TreeGrafter"/>
</dbReference>
<organism evidence="11 12">
    <name type="scientific">Extremus antarcticus</name>
    <dbReference type="NCBI Taxonomy" id="702011"/>
    <lineage>
        <taxon>Eukaryota</taxon>
        <taxon>Fungi</taxon>
        <taxon>Dikarya</taxon>
        <taxon>Ascomycota</taxon>
        <taxon>Pezizomycotina</taxon>
        <taxon>Dothideomycetes</taxon>
        <taxon>Dothideomycetidae</taxon>
        <taxon>Mycosphaerellales</taxon>
        <taxon>Extremaceae</taxon>
        <taxon>Extremus</taxon>
    </lineage>
</organism>
<comment type="similarity">
    <text evidence="2 9">Belongs to the nucleoporin Nup85 family.</text>
</comment>
<dbReference type="GO" id="GO:0031965">
    <property type="term" value="C:nuclear membrane"/>
    <property type="evidence" value="ECO:0007669"/>
    <property type="project" value="UniProtKB-UniRule"/>
</dbReference>
<evidence type="ECO:0000256" key="2">
    <source>
        <dbReference type="ARBA" id="ARBA00005573"/>
    </source>
</evidence>
<dbReference type="AlphaFoldDB" id="A0AAJ0DQT7"/>
<accession>A0AAJ0DQT7</accession>
<evidence type="ECO:0000256" key="10">
    <source>
        <dbReference type="SAM" id="MobiDB-lite"/>
    </source>
</evidence>
<dbReference type="GO" id="GO:0006406">
    <property type="term" value="P:mRNA export from nucleus"/>
    <property type="evidence" value="ECO:0007669"/>
    <property type="project" value="TreeGrafter"/>
</dbReference>
<comment type="subcellular location">
    <subcellularLocation>
        <location evidence="1 9">Nucleus</location>
        <location evidence="1 9">Nuclear pore complex</location>
    </subcellularLocation>
</comment>
<evidence type="ECO:0000256" key="5">
    <source>
        <dbReference type="ARBA" id="ARBA00022927"/>
    </source>
</evidence>
<comment type="subunit">
    <text evidence="9">Component of the nuclear pore complex (NPC).</text>
</comment>
<evidence type="ECO:0000256" key="3">
    <source>
        <dbReference type="ARBA" id="ARBA00022448"/>
    </source>
</evidence>
<sequence length="1035" mass="111537">MAPKMSLNFGHSPATPNRKGKASLFSQAPSTTPAGPPPSYLTNPSTTPAGEPPRSSKLFGSSYNPAQNTFGHRNTPARKGRPTFAVPESSPPEFTDEFDDDAPGEELSPERGDFVASTIESSPRGLKRSRNGQVREQESSGMAEIARAFTRDAGPAKAIEGPDDVVLGTEEVLASLDVAMHQQQQGGSREGTITEAVTDLTRLWTQHTDDKTLPGAVGPDLDDALTKATYLSTLLLQLHNPHTTKPVQQQQRSALRLASQQQSTAITLPRALLEWLNAHHNPLPDEFNDLHMHRPSPAAHEAFWDILGADIIRGRFTRVIKLLRDAGWENATTAAVDYEDEGARGYRGQQLHNTREVVDRCIRVMESCPAVTDDDLHVPGPAWSVFRQRVRHALRELEAFASAFEEDLPAPPKMNMFANSNASMAAATARAESRVPPTIYQSLRGLYGVLLGGNGILDYAQDWVEASILLTVWWDGEESNTALNASIADLGASRSGLRKSMRAGGNTREVDIAPLVAYRRRLGDMFRIVPSEVDEPTFQPDTLDPLHVGLAVVFEDDVAEAIDLVRAWSHTVASAVVEIAALGGWLPIPEGRPNSRGLLGRGFSTDDLLVLSHGPGARQLPYNSEGIVRDDVLTSYAALLAEREKYVAADGKIEREGWEVAISVLGRLDDTKAAEDRIRALLEAMEVEDEPRVEKVLAVCAGMGFEQLGRGIAERYADALATHTPVPYGSTLIYYARAHALSKIRETLSLLISLSLLHSAAMPPQQNLDPHLSSLLSAQRTALVDLAEADTEAAEILGRSLSGYALLRHFYDLRDATSTSSGSGLVRKRSAAKTLVSIISSASDCIRGGLFDPEVESVVPVEGLLILLGEVLPLLGHTSSSGKVVRVLEMKQLMALMGVIEDYEQVSGRIREGGEGLLGGSMGCFRSSGAGGMGGSGGSASLKKSMSGLSGEGMMGGSGSWQELAESSWSLLQPTESLESEGSKKKTVEIQRGWDWRKGLDAVAGSADVGSREVVMLLRTALAREVGRSWGNGWA</sequence>
<feature type="region of interest" description="Disordered" evidence="10">
    <location>
        <begin position="933"/>
        <end position="957"/>
    </location>
</feature>
<dbReference type="EMBL" id="JAWDJX010000009">
    <property type="protein sequence ID" value="KAK3055111.1"/>
    <property type="molecule type" value="Genomic_DNA"/>
</dbReference>
<keyword evidence="6 9" id="KW-0811">Translocation</keyword>
<keyword evidence="5 9" id="KW-0653">Protein transport</keyword>
<comment type="function">
    <text evidence="9">Functions as a component of the nuclear pore complex (NPC).</text>
</comment>
<protein>
    <recommendedName>
        <fullName evidence="9">Nuclear pore complex protein Nup85</fullName>
    </recommendedName>
</protein>
<keyword evidence="8 9" id="KW-0539">Nucleus</keyword>
<evidence type="ECO:0000256" key="7">
    <source>
        <dbReference type="ARBA" id="ARBA00023132"/>
    </source>
</evidence>
<keyword evidence="3 9" id="KW-0813">Transport</keyword>
<dbReference type="InterPro" id="IPR011502">
    <property type="entry name" value="Nucleoporin_Nup85"/>
</dbReference>
<dbReference type="PANTHER" id="PTHR13373:SF21">
    <property type="entry name" value="NUCLEAR PORE COMPLEX PROTEIN NUP85"/>
    <property type="match status" value="1"/>
</dbReference>